<evidence type="ECO:0000256" key="5">
    <source>
        <dbReference type="PROSITE-ProRule" id="PRU00500"/>
    </source>
</evidence>
<dbReference type="PANTHER" id="PTHR12352:SF3">
    <property type="entry name" value="NIDOGEN-2"/>
    <property type="match status" value="1"/>
</dbReference>
<evidence type="ECO:0000256" key="2">
    <source>
        <dbReference type="ARBA" id="ARBA00022525"/>
    </source>
</evidence>
<dbReference type="OrthoDB" id="5986054at2759"/>
<keyword evidence="3" id="KW-0677">Repeat</keyword>
<feature type="disulfide bond" evidence="5">
    <location>
        <begin position="63"/>
        <end position="83"/>
    </location>
</feature>
<evidence type="ECO:0000259" key="6">
    <source>
        <dbReference type="PROSITE" id="PS50222"/>
    </source>
</evidence>
<dbReference type="SUPFAM" id="SSF57610">
    <property type="entry name" value="Thyroglobulin type-1 domain"/>
    <property type="match status" value="1"/>
</dbReference>
<name>A0A7R8XGH6_9CRUS</name>
<dbReference type="PROSITE" id="PS51162">
    <property type="entry name" value="THYROGLOBULIN_1_2"/>
    <property type="match status" value="1"/>
</dbReference>
<dbReference type="Proteomes" id="UP000677054">
    <property type="component" value="Unassembled WGS sequence"/>
</dbReference>
<feature type="domain" description="EF-hand" evidence="6">
    <location>
        <begin position="166"/>
        <end position="201"/>
    </location>
</feature>
<organism evidence="8">
    <name type="scientific">Darwinula stevensoni</name>
    <dbReference type="NCBI Taxonomy" id="69355"/>
    <lineage>
        <taxon>Eukaryota</taxon>
        <taxon>Metazoa</taxon>
        <taxon>Ecdysozoa</taxon>
        <taxon>Arthropoda</taxon>
        <taxon>Crustacea</taxon>
        <taxon>Oligostraca</taxon>
        <taxon>Ostracoda</taxon>
        <taxon>Podocopa</taxon>
        <taxon>Podocopida</taxon>
        <taxon>Darwinulocopina</taxon>
        <taxon>Darwinuloidea</taxon>
        <taxon>Darwinulidae</taxon>
        <taxon>Darwinula</taxon>
    </lineage>
</organism>
<evidence type="ECO:0000256" key="1">
    <source>
        <dbReference type="ARBA" id="ARBA00004613"/>
    </source>
</evidence>
<keyword evidence="4 5" id="KW-1015">Disulfide bond</keyword>
<protein>
    <recommendedName>
        <fullName evidence="10">Thyroglobulin type-1 domain-containing protein</fullName>
    </recommendedName>
</protein>
<feature type="domain" description="Thyroglobulin type-1" evidence="7">
    <location>
        <begin position="17"/>
        <end position="83"/>
    </location>
</feature>
<dbReference type="PROSITE" id="PS50222">
    <property type="entry name" value="EF_HAND_2"/>
    <property type="match status" value="1"/>
</dbReference>
<gene>
    <name evidence="8" type="ORF">DSTB1V02_LOCUS9014</name>
</gene>
<dbReference type="GO" id="GO:0005509">
    <property type="term" value="F:calcium ion binding"/>
    <property type="evidence" value="ECO:0007669"/>
    <property type="project" value="InterPro"/>
</dbReference>
<dbReference type="CDD" id="cd00191">
    <property type="entry name" value="TY"/>
    <property type="match status" value="1"/>
</dbReference>
<dbReference type="Pfam" id="PF00086">
    <property type="entry name" value="Thyroglobulin_1"/>
    <property type="match status" value="1"/>
</dbReference>
<keyword evidence="9" id="KW-1185">Reference proteome</keyword>
<dbReference type="PROSITE" id="PS00484">
    <property type="entry name" value="THYROGLOBULIN_1_1"/>
    <property type="match status" value="1"/>
</dbReference>
<reference evidence="8" key="1">
    <citation type="submission" date="2020-11" db="EMBL/GenBank/DDBJ databases">
        <authorList>
            <person name="Tran Van P."/>
        </authorList>
    </citation>
    <scope>NUCLEOTIDE SEQUENCE</scope>
</reference>
<evidence type="ECO:0000259" key="7">
    <source>
        <dbReference type="PROSITE" id="PS51162"/>
    </source>
</evidence>
<dbReference type="InterPro" id="IPR011992">
    <property type="entry name" value="EF-hand-dom_pair"/>
</dbReference>
<keyword evidence="2" id="KW-0964">Secreted</keyword>
<dbReference type="AlphaFoldDB" id="A0A7R8XGH6"/>
<sequence>MSRILDLVFPFRLCVERTRCWDQRAYAQKVSKDHKMGTFIPECMDDGRFQEVQCHRGTGYCWCVSETGKVIPGSALQYRRPSCARNSLFLSLLLTSLIVPSRHSNYMERYKATRSSGTRDRRKKGCTPTDRSAFNNHLIKIFMTEYQRILQPTTEKASVESVVSNLDQTVLEWKFRELDGNHDGILRRKEYRDLRRLAKKACYLLISKFL</sequence>
<dbReference type="InterPro" id="IPR000716">
    <property type="entry name" value="Thyroglobulin_1"/>
</dbReference>
<dbReference type="InterPro" id="IPR002048">
    <property type="entry name" value="EF_hand_dom"/>
</dbReference>
<dbReference type="GO" id="GO:0005615">
    <property type="term" value="C:extracellular space"/>
    <property type="evidence" value="ECO:0007669"/>
    <property type="project" value="TreeGrafter"/>
</dbReference>
<evidence type="ECO:0000313" key="8">
    <source>
        <dbReference type="EMBL" id="CAD7249215.1"/>
    </source>
</evidence>
<evidence type="ECO:0000256" key="4">
    <source>
        <dbReference type="ARBA" id="ARBA00023157"/>
    </source>
</evidence>
<dbReference type="Gene3D" id="1.10.238.10">
    <property type="entry name" value="EF-hand"/>
    <property type="match status" value="1"/>
</dbReference>
<evidence type="ECO:0000256" key="3">
    <source>
        <dbReference type="ARBA" id="ARBA00022737"/>
    </source>
</evidence>
<comment type="subcellular location">
    <subcellularLocation>
        <location evidence="1">Secreted</location>
    </subcellularLocation>
</comment>
<dbReference type="Gene3D" id="4.10.800.10">
    <property type="entry name" value="Thyroglobulin type-1"/>
    <property type="match status" value="1"/>
</dbReference>
<comment type="caution">
    <text evidence="5">Lacks conserved residue(s) required for the propagation of feature annotation.</text>
</comment>
<evidence type="ECO:0008006" key="10">
    <source>
        <dbReference type="Google" id="ProtNLM"/>
    </source>
</evidence>
<accession>A0A7R8XGH6</accession>
<dbReference type="EMBL" id="CAJPEV010002178">
    <property type="protein sequence ID" value="CAG0896018.1"/>
    <property type="molecule type" value="Genomic_DNA"/>
</dbReference>
<evidence type="ECO:0000313" key="9">
    <source>
        <dbReference type="Proteomes" id="UP000677054"/>
    </source>
</evidence>
<dbReference type="SUPFAM" id="SSF47473">
    <property type="entry name" value="EF-hand"/>
    <property type="match status" value="1"/>
</dbReference>
<dbReference type="PANTHER" id="PTHR12352">
    <property type="entry name" value="SECRETED MODULAR CALCIUM-BINDING PROTEIN"/>
    <property type="match status" value="1"/>
</dbReference>
<dbReference type="InterPro" id="IPR051950">
    <property type="entry name" value="Dev_reg/Prot_inhib"/>
</dbReference>
<proteinExistence type="predicted"/>
<dbReference type="SMART" id="SM00211">
    <property type="entry name" value="TY"/>
    <property type="match status" value="1"/>
</dbReference>
<dbReference type="EMBL" id="LR901695">
    <property type="protein sequence ID" value="CAD7249215.1"/>
    <property type="molecule type" value="Genomic_DNA"/>
</dbReference>
<dbReference type="InterPro" id="IPR036857">
    <property type="entry name" value="Thyroglobulin_1_sf"/>
</dbReference>
<feature type="disulfide bond" evidence="5">
    <location>
        <begin position="54"/>
        <end position="61"/>
    </location>
</feature>